<protein>
    <recommendedName>
        <fullName evidence="4">Autotransporter outer membrane beta-barrel domain-containing protein</fullName>
    </recommendedName>
</protein>
<dbReference type="EMBL" id="JAQIHS010000021">
    <property type="protein sequence ID" value="MDN4370005.1"/>
    <property type="molecule type" value="Genomic_DNA"/>
</dbReference>
<dbReference type="Proteomes" id="UP001169985">
    <property type="component" value="Unassembled WGS sequence"/>
</dbReference>
<dbReference type="AlphaFoldDB" id="A0AAW7LVA5"/>
<comment type="caution">
    <text evidence="2">The sequence shown here is derived from an EMBL/GenBank/DDBJ whole genome shotgun (WGS) entry which is preliminary data.</text>
</comment>
<reference evidence="2" key="2">
    <citation type="submission" date="2023-01" db="EMBL/GenBank/DDBJ databases">
        <authorList>
            <person name="Hamerlinck H."/>
            <person name="Aerssens A."/>
            <person name="Boelens J."/>
            <person name="Messiaen A.-S."/>
            <person name="Vandendriessche S."/>
            <person name="Velghe A."/>
            <person name="Verhasselt B."/>
            <person name="Leroux-Roels I."/>
        </authorList>
    </citation>
    <scope>NUCLEOTIDE SEQUENCE</scope>
    <source>
        <strain evidence="2">UZG-GERCF-220920-Env23</strain>
    </source>
</reference>
<keyword evidence="1" id="KW-0732">Signal</keyword>
<accession>A0AAW7LVA5</accession>
<evidence type="ECO:0000313" key="3">
    <source>
        <dbReference type="Proteomes" id="UP001169985"/>
    </source>
</evidence>
<gene>
    <name evidence="2" type="ORF">PEY55_17180</name>
</gene>
<feature type="chain" id="PRO_5043913903" description="Autotransporter outer membrane beta-barrel domain-containing protein" evidence="1">
    <location>
        <begin position="22"/>
        <end position="57"/>
    </location>
</feature>
<reference evidence="2" key="1">
    <citation type="journal article" date="2023" name="Antimicrob Resist Infect Control">
        <title>Sanitary installations and wastewater plumbing as reservoir for the long-term circulation and transmission of carbapenemase producing Citrobacter freundii clones in a hospital setting.</title>
        <authorList>
            <person name="Hamerlinck H."/>
            <person name="Aerssens A."/>
            <person name="Boelens J."/>
            <person name="Dehaene A."/>
            <person name="McMahon M."/>
            <person name="Messiaen A.S."/>
            <person name="Vandendriessche S."/>
            <person name="Velghe A."/>
            <person name="Leroux-Roels I."/>
            <person name="Verhasselt B."/>
        </authorList>
    </citation>
    <scope>NUCLEOTIDE SEQUENCE</scope>
    <source>
        <strain evidence="2">UZG-GERCF-220920-Env23</strain>
    </source>
</reference>
<name>A0AAW7LVA5_9ENTR</name>
<evidence type="ECO:0008006" key="4">
    <source>
        <dbReference type="Google" id="ProtNLM"/>
    </source>
</evidence>
<feature type="signal peptide" evidence="1">
    <location>
        <begin position="1"/>
        <end position="21"/>
    </location>
</feature>
<evidence type="ECO:0000313" key="2">
    <source>
        <dbReference type="EMBL" id="MDN4370005.1"/>
    </source>
</evidence>
<sequence>MKQKSLYIAIVLALHCAVAVADNSIDSTQIDEVTVNGDGNNISGLRKVRISGEILLG</sequence>
<evidence type="ECO:0000256" key="1">
    <source>
        <dbReference type="SAM" id="SignalP"/>
    </source>
</evidence>
<organism evidence="2 3">
    <name type="scientific">Citrobacter portucalensis</name>
    <dbReference type="NCBI Taxonomy" id="1639133"/>
    <lineage>
        <taxon>Bacteria</taxon>
        <taxon>Pseudomonadati</taxon>
        <taxon>Pseudomonadota</taxon>
        <taxon>Gammaproteobacteria</taxon>
        <taxon>Enterobacterales</taxon>
        <taxon>Enterobacteriaceae</taxon>
        <taxon>Citrobacter</taxon>
        <taxon>Citrobacter freundii complex</taxon>
    </lineage>
</organism>
<proteinExistence type="predicted"/>